<dbReference type="AlphaFoldDB" id="L8GYU0"/>
<reference evidence="4 5" key="1">
    <citation type="journal article" date="2013" name="Genome Biol.">
        <title>Genome of Acanthamoeba castellanii highlights extensive lateral gene transfer and early evolution of tyrosine kinase signaling.</title>
        <authorList>
            <person name="Clarke M."/>
            <person name="Lohan A.J."/>
            <person name="Liu B."/>
            <person name="Lagkouvardos I."/>
            <person name="Roy S."/>
            <person name="Zafar N."/>
            <person name="Bertelli C."/>
            <person name="Schilde C."/>
            <person name="Kianianmomeni A."/>
            <person name="Burglin T.R."/>
            <person name="Frech C."/>
            <person name="Turcotte B."/>
            <person name="Kopec K.O."/>
            <person name="Synnott J.M."/>
            <person name="Choo C."/>
            <person name="Paponov I."/>
            <person name="Finkler A."/>
            <person name="Soon Heng Tan C."/>
            <person name="Hutchins A.P."/>
            <person name="Weinmeier T."/>
            <person name="Rattei T."/>
            <person name="Chu J.S."/>
            <person name="Gimenez G."/>
            <person name="Irimia M."/>
            <person name="Rigden D.J."/>
            <person name="Fitzpatrick D.A."/>
            <person name="Lorenzo-Morales J."/>
            <person name="Bateman A."/>
            <person name="Chiu C.H."/>
            <person name="Tang P."/>
            <person name="Hegemann P."/>
            <person name="Fromm H."/>
            <person name="Raoult D."/>
            <person name="Greub G."/>
            <person name="Miranda-Saavedra D."/>
            <person name="Chen N."/>
            <person name="Nash P."/>
            <person name="Ginger M.L."/>
            <person name="Horn M."/>
            <person name="Schaap P."/>
            <person name="Caler L."/>
            <person name="Loftus B."/>
        </authorList>
    </citation>
    <scope>NUCLEOTIDE SEQUENCE [LARGE SCALE GENOMIC DNA]</scope>
    <source>
        <strain evidence="4 5">Neff</strain>
    </source>
</reference>
<dbReference type="PANTHER" id="PTHR47457">
    <property type="entry name" value="OS05G0345500 PROTEIN"/>
    <property type="match status" value="1"/>
</dbReference>
<dbReference type="Pfam" id="PF00651">
    <property type="entry name" value="BTB"/>
    <property type="match status" value="1"/>
</dbReference>
<proteinExistence type="predicted"/>
<dbReference type="InterPro" id="IPR008979">
    <property type="entry name" value="Galactose-bd-like_sf"/>
</dbReference>
<evidence type="ECO:0000259" key="2">
    <source>
        <dbReference type="SMART" id="SM00225"/>
    </source>
</evidence>
<dbReference type="CDD" id="cd18186">
    <property type="entry name" value="BTB_POZ_ZBTB_KLHL-like"/>
    <property type="match status" value="1"/>
</dbReference>
<dbReference type="InterPro" id="IPR022041">
    <property type="entry name" value="Methyltransf_FA"/>
</dbReference>
<dbReference type="Proteomes" id="UP000011083">
    <property type="component" value="Unassembled WGS sequence"/>
</dbReference>
<dbReference type="Pfam" id="PF12248">
    <property type="entry name" value="Methyltransf_FA"/>
    <property type="match status" value="1"/>
</dbReference>
<sequence length="775" mass="85386">MMDPVHVRHIVDASAQNVLPLRPMMGSYVWLVTFEAQATNDIHVSFNKDTSRVEGRDGLADQSPNYEVTAVRKRGQQQAAARKEENPNAVITSPHFTQYWFLLDNGLLVVGKGEPGTHEIIRWKDDHHDFQDLRYVGFSSWDKPIQYRHIAVTGTIPVSCLSLSRLSAHSTFRQGESSLFLSDLFADVHFHVGSAVFPAHCWPRTTPFIVTLAEEETRADEFRELLRFIYTGEVKLRTTDRESFDGLLALAQRWSPQLAAHLTAATAGGLVALPWFGELVGSERWHDVVLTFPGDSSSSSASSSASSSSSAAPPPPTGRLPAHRAILATASEPLWALLGGAHGWRERTEGEVALHDVDEAAFRILMECVYKRTCRRFTSLVEEVLPLLLAADRFDLLNTPKLYPPPAADSTSDVASPGEPVPLADHCLAYAMAHFDLSTCCPTFHIADVLALPALRLAAQHFIQDNFDRTKKFLSLESHLLLELVVKDALVVSDEEHVWEAVLRWAAHNPDAESALAQILTYIRYPLISPSYVAEHILPHPYAKLPGVEEAVKLNSNPLKLSGGSAAVQAGKVVLRQSLADILNRPRTPRSLQGWKELPYSGTPGDASGLFHWLGTSGGAGGGAKERGWVNPCRAGLVKVVCSAPPSRYSNPEAVVDRAFHTTWYTSGRPHPWLIVQLLKEKAFVMKGYAIRQDGSTVFLRSWSMQGSNDGQSWVDLSTHVNDCGLASPSRWVFWPVSSVVPYAQFRLIMTGPSASPVSPNTLALSNIEFYGFFN</sequence>
<keyword evidence="5" id="KW-1185">Reference proteome</keyword>
<dbReference type="InterPro" id="IPR000210">
    <property type="entry name" value="BTB/POZ_dom"/>
</dbReference>
<feature type="domain" description="BACK" evidence="3">
    <location>
        <begin position="440"/>
        <end position="538"/>
    </location>
</feature>
<dbReference type="InterPro" id="IPR000421">
    <property type="entry name" value="FA58C"/>
</dbReference>
<dbReference type="PANTHER" id="PTHR47457:SF1">
    <property type="entry name" value="BTB DOMAIN-CONTAINING PROTEIN-RELATED"/>
    <property type="match status" value="1"/>
</dbReference>
<evidence type="ECO:0000313" key="5">
    <source>
        <dbReference type="Proteomes" id="UP000011083"/>
    </source>
</evidence>
<dbReference type="EMBL" id="KB007974">
    <property type="protein sequence ID" value="ELR17286.1"/>
    <property type="molecule type" value="Genomic_DNA"/>
</dbReference>
<feature type="domain" description="BTB" evidence="2">
    <location>
        <begin position="152"/>
        <end position="270"/>
    </location>
</feature>
<dbReference type="VEuPathDB" id="AmoebaDB:ACA1_060130"/>
<dbReference type="Pfam" id="PF00754">
    <property type="entry name" value="F5_F8_type_C"/>
    <property type="match status" value="1"/>
</dbReference>
<dbReference type="SUPFAM" id="SSF49785">
    <property type="entry name" value="Galactose-binding domain-like"/>
    <property type="match status" value="1"/>
</dbReference>
<dbReference type="Pfam" id="PF07707">
    <property type="entry name" value="BACK"/>
    <property type="match status" value="1"/>
</dbReference>
<dbReference type="InterPro" id="IPR011705">
    <property type="entry name" value="BACK"/>
</dbReference>
<feature type="domain" description="BTB" evidence="2">
    <location>
        <begin position="286"/>
        <end position="411"/>
    </location>
</feature>
<dbReference type="GeneID" id="14918375"/>
<dbReference type="OrthoDB" id="19132at2759"/>
<accession>L8GYU0</accession>
<dbReference type="STRING" id="1257118.L8GYU0"/>
<feature type="region of interest" description="Disordered" evidence="1">
    <location>
        <begin position="301"/>
        <end position="321"/>
    </location>
</feature>
<evidence type="ECO:0000259" key="3">
    <source>
        <dbReference type="SMART" id="SM00875"/>
    </source>
</evidence>
<dbReference type="Gene3D" id="3.30.710.10">
    <property type="entry name" value="Potassium Channel Kv1.1, Chain A"/>
    <property type="match status" value="1"/>
</dbReference>
<dbReference type="Gene3D" id="2.60.120.260">
    <property type="entry name" value="Galactose-binding domain-like"/>
    <property type="match status" value="1"/>
</dbReference>
<dbReference type="SUPFAM" id="SSF54695">
    <property type="entry name" value="POZ domain"/>
    <property type="match status" value="2"/>
</dbReference>
<organism evidence="4 5">
    <name type="scientific">Acanthamoeba castellanii (strain ATCC 30010 / Neff)</name>
    <dbReference type="NCBI Taxonomy" id="1257118"/>
    <lineage>
        <taxon>Eukaryota</taxon>
        <taxon>Amoebozoa</taxon>
        <taxon>Discosea</taxon>
        <taxon>Longamoebia</taxon>
        <taxon>Centramoebida</taxon>
        <taxon>Acanthamoebidae</taxon>
        <taxon>Acanthamoeba</taxon>
    </lineage>
</organism>
<evidence type="ECO:0000256" key="1">
    <source>
        <dbReference type="SAM" id="MobiDB-lite"/>
    </source>
</evidence>
<dbReference type="Gene3D" id="1.25.40.420">
    <property type="match status" value="1"/>
</dbReference>
<dbReference type="KEGG" id="acan:ACA1_060130"/>
<gene>
    <name evidence="4" type="ORF">ACA1_060130</name>
</gene>
<protein>
    <submittedName>
        <fullName evidence="4">BTB/POZ domain containing protein</fullName>
    </submittedName>
</protein>
<dbReference type="SMART" id="SM00875">
    <property type="entry name" value="BACK"/>
    <property type="match status" value="1"/>
</dbReference>
<dbReference type="InterPro" id="IPR011333">
    <property type="entry name" value="SKP1/BTB/POZ_sf"/>
</dbReference>
<evidence type="ECO:0000313" key="4">
    <source>
        <dbReference type="EMBL" id="ELR17286.1"/>
    </source>
</evidence>
<dbReference type="SMART" id="SM00225">
    <property type="entry name" value="BTB"/>
    <property type="match status" value="2"/>
</dbReference>
<name>L8GYU0_ACACF</name>
<feature type="compositionally biased region" description="Low complexity" evidence="1">
    <location>
        <begin position="301"/>
        <end position="311"/>
    </location>
</feature>
<dbReference type="RefSeq" id="XP_004339299.1">
    <property type="nucleotide sequence ID" value="XM_004339251.1"/>
</dbReference>